<proteinExistence type="inferred from homology"/>
<dbReference type="Pfam" id="PF01814">
    <property type="entry name" value="Hemerythrin"/>
    <property type="match status" value="1"/>
</dbReference>
<comment type="similarity">
    <text evidence="1">Belongs to the hemerythrin family.</text>
</comment>
<reference evidence="6" key="1">
    <citation type="journal article" date="2020" name="Int. J. Syst. Evol. Microbiol.">
        <title>Alteromonas alba sp. nov., a marine bacterium isolated from the seawater of the West Pacific Ocean.</title>
        <authorList>
            <person name="Sun C."/>
            <person name="Wu Y.-H."/>
            <person name="Xamxidin M."/>
            <person name="Cheng H."/>
            <person name="Xu X.-W."/>
        </authorList>
    </citation>
    <scope>NUCLEOTIDE SEQUENCE [LARGE SCALE GENOMIC DNA]</scope>
    <source>
        <strain evidence="6">190</strain>
    </source>
</reference>
<dbReference type="InterPro" id="IPR012827">
    <property type="entry name" value="Hemerythrin_metal-bd"/>
</dbReference>
<evidence type="ECO:0000256" key="1">
    <source>
        <dbReference type="ARBA" id="ARBA00010587"/>
    </source>
</evidence>
<comment type="caution">
    <text evidence="5">The sequence shown here is derived from an EMBL/GenBank/DDBJ whole genome shotgun (WGS) entry which is preliminary data.</text>
</comment>
<dbReference type="InterPro" id="IPR012312">
    <property type="entry name" value="Hemerythrin-like"/>
</dbReference>
<dbReference type="SUPFAM" id="SSF47188">
    <property type="entry name" value="Hemerythrin-like"/>
    <property type="match status" value="1"/>
</dbReference>
<dbReference type="PANTHER" id="PTHR37164:SF1">
    <property type="entry name" value="BACTERIOHEMERYTHRIN"/>
    <property type="match status" value="1"/>
</dbReference>
<dbReference type="InterPro" id="IPR035938">
    <property type="entry name" value="Hemerythrin-like_sf"/>
</dbReference>
<dbReference type="Gene3D" id="1.20.120.50">
    <property type="entry name" value="Hemerythrin-like"/>
    <property type="match status" value="1"/>
</dbReference>
<dbReference type="AlphaFoldDB" id="A0A2S9VA26"/>
<keyword evidence="2" id="KW-0479">Metal-binding</keyword>
<evidence type="ECO:0000313" key="6">
    <source>
        <dbReference type="Proteomes" id="UP000238949"/>
    </source>
</evidence>
<dbReference type="NCBIfam" id="TIGR02481">
    <property type="entry name" value="hemeryth_dom"/>
    <property type="match status" value="1"/>
</dbReference>
<sequence length="73" mass="8698">MFAEYGYADSEEHKRQHNELIAQVVELKEKFMVNPQGTISADLMLFLKRWLTNHIMRTDKEYSEFLISKGVKY</sequence>
<organism evidence="5 6">
    <name type="scientific">Alteromonas alba</name>
    <dbReference type="NCBI Taxonomy" id="2079529"/>
    <lineage>
        <taxon>Bacteria</taxon>
        <taxon>Pseudomonadati</taxon>
        <taxon>Pseudomonadota</taxon>
        <taxon>Gammaproteobacteria</taxon>
        <taxon>Alteromonadales</taxon>
        <taxon>Alteromonadaceae</taxon>
        <taxon>Alteromonas/Salinimonas group</taxon>
        <taxon>Alteromonas</taxon>
    </lineage>
</organism>
<dbReference type="InterPro" id="IPR050669">
    <property type="entry name" value="Hemerythrin"/>
</dbReference>
<name>A0A2S9VA26_9ALTE</name>
<evidence type="ECO:0000259" key="4">
    <source>
        <dbReference type="Pfam" id="PF01814"/>
    </source>
</evidence>
<keyword evidence="3" id="KW-0408">Iron</keyword>
<dbReference type="Proteomes" id="UP000238949">
    <property type="component" value="Unassembled WGS sequence"/>
</dbReference>
<evidence type="ECO:0000313" key="5">
    <source>
        <dbReference type="EMBL" id="PRO73283.1"/>
    </source>
</evidence>
<feature type="domain" description="Hemerythrin-like" evidence="4">
    <location>
        <begin position="5"/>
        <end position="63"/>
    </location>
</feature>
<dbReference type="PANTHER" id="PTHR37164">
    <property type="entry name" value="BACTERIOHEMERYTHRIN"/>
    <property type="match status" value="1"/>
</dbReference>
<dbReference type="CDD" id="cd12107">
    <property type="entry name" value="Hemerythrin"/>
    <property type="match status" value="1"/>
</dbReference>
<dbReference type="EMBL" id="PVNP01000128">
    <property type="protein sequence ID" value="PRO73283.1"/>
    <property type="molecule type" value="Genomic_DNA"/>
</dbReference>
<evidence type="ECO:0000256" key="3">
    <source>
        <dbReference type="ARBA" id="ARBA00023004"/>
    </source>
</evidence>
<gene>
    <name evidence="5" type="ORF">C6Y40_12290</name>
</gene>
<protein>
    <recommendedName>
        <fullName evidence="4">Hemerythrin-like domain-containing protein</fullName>
    </recommendedName>
</protein>
<keyword evidence="6" id="KW-1185">Reference proteome</keyword>
<dbReference type="GO" id="GO:0046872">
    <property type="term" value="F:metal ion binding"/>
    <property type="evidence" value="ECO:0007669"/>
    <property type="project" value="UniProtKB-KW"/>
</dbReference>
<evidence type="ECO:0000256" key="2">
    <source>
        <dbReference type="ARBA" id="ARBA00022723"/>
    </source>
</evidence>
<dbReference type="OrthoDB" id="9813903at2"/>
<accession>A0A2S9VA26</accession>